<name>A0AAD7C4L2_MYCRO</name>
<dbReference type="AlphaFoldDB" id="A0AAD7C4L2"/>
<keyword evidence="2" id="KW-1185">Reference proteome</keyword>
<evidence type="ECO:0000313" key="1">
    <source>
        <dbReference type="EMBL" id="KAJ7637484.1"/>
    </source>
</evidence>
<proteinExistence type="predicted"/>
<protein>
    <submittedName>
        <fullName evidence="1">Uncharacterized protein</fullName>
    </submittedName>
</protein>
<comment type="caution">
    <text evidence="1">The sequence shown here is derived from an EMBL/GenBank/DDBJ whole genome shotgun (WGS) entry which is preliminary data.</text>
</comment>
<reference evidence="1" key="1">
    <citation type="submission" date="2023-03" db="EMBL/GenBank/DDBJ databases">
        <title>Massive genome expansion in bonnet fungi (Mycena s.s.) driven by repeated elements and novel gene families across ecological guilds.</title>
        <authorList>
            <consortium name="Lawrence Berkeley National Laboratory"/>
            <person name="Harder C.B."/>
            <person name="Miyauchi S."/>
            <person name="Viragh M."/>
            <person name="Kuo A."/>
            <person name="Thoen E."/>
            <person name="Andreopoulos B."/>
            <person name="Lu D."/>
            <person name="Skrede I."/>
            <person name="Drula E."/>
            <person name="Henrissat B."/>
            <person name="Morin E."/>
            <person name="Kohler A."/>
            <person name="Barry K."/>
            <person name="LaButti K."/>
            <person name="Morin E."/>
            <person name="Salamov A."/>
            <person name="Lipzen A."/>
            <person name="Mereny Z."/>
            <person name="Hegedus B."/>
            <person name="Baldrian P."/>
            <person name="Stursova M."/>
            <person name="Weitz H."/>
            <person name="Taylor A."/>
            <person name="Grigoriev I.V."/>
            <person name="Nagy L.G."/>
            <person name="Martin F."/>
            <person name="Kauserud H."/>
        </authorList>
    </citation>
    <scope>NUCLEOTIDE SEQUENCE</scope>
    <source>
        <strain evidence="1">CBHHK067</strain>
    </source>
</reference>
<gene>
    <name evidence="1" type="ORF">B0H17DRAFT_961143</name>
</gene>
<sequence>FDRFNLYKRITITLPSIREVSDLKLRNVVRASPPIDAVPGTRNNGERAYQDFALICTGEANPVTDGTALEGLRVAQVRVLFDFPVFYPAQSATSKPLEYIEWFTLFSCPEAGSDLHVLRRSTRQQRPYAEIIDLDRIACNCFLTPRSGAGATDRRWTSEAVTELCPSFYFNPYLNTHTFCTV</sequence>
<dbReference type="Proteomes" id="UP001221757">
    <property type="component" value="Unassembled WGS sequence"/>
</dbReference>
<evidence type="ECO:0000313" key="2">
    <source>
        <dbReference type="Proteomes" id="UP001221757"/>
    </source>
</evidence>
<dbReference type="EMBL" id="JARKIE010000455">
    <property type="protein sequence ID" value="KAJ7637484.1"/>
    <property type="molecule type" value="Genomic_DNA"/>
</dbReference>
<feature type="non-terminal residue" evidence="1">
    <location>
        <position position="1"/>
    </location>
</feature>
<organism evidence="1 2">
    <name type="scientific">Mycena rosella</name>
    <name type="common">Pink bonnet</name>
    <name type="synonym">Agaricus rosellus</name>
    <dbReference type="NCBI Taxonomy" id="1033263"/>
    <lineage>
        <taxon>Eukaryota</taxon>
        <taxon>Fungi</taxon>
        <taxon>Dikarya</taxon>
        <taxon>Basidiomycota</taxon>
        <taxon>Agaricomycotina</taxon>
        <taxon>Agaricomycetes</taxon>
        <taxon>Agaricomycetidae</taxon>
        <taxon>Agaricales</taxon>
        <taxon>Marasmiineae</taxon>
        <taxon>Mycenaceae</taxon>
        <taxon>Mycena</taxon>
    </lineage>
</organism>
<accession>A0AAD7C4L2</accession>